<sequence>MKCPETGEPLIEIILGGLHALGYHASYRLMKCEEHGVPQIRRRGTGPRSYRYKREPRRFKLRCFAKSRFPPRLGCRPNDLGSAHATHWRGMYITCDLPTNALIDLDSICCFFKGSTVGTGGVFGFPVNLDGALFERVEVEINGTVIGGAQLNHYNQLFEMVTDLQLGSDVVQRRQILQNAGLQYLDLAAVTGTAKLPQANVTDQQFCAQTFLGFISGSKSRVIDSSSLAFA</sequence>
<comment type="caution">
    <text evidence="1">The sequence shown here is derived from an EMBL/GenBank/DDBJ whole genome shotgun (WGS) entry which is preliminary data.</text>
</comment>
<keyword evidence="2" id="KW-1185">Reference proteome</keyword>
<evidence type="ECO:0000313" key="1">
    <source>
        <dbReference type="EMBL" id="KAK9812817.1"/>
    </source>
</evidence>
<organism evidence="1 2">
    <name type="scientific">[Myrmecia] bisecta</name>
    <dbReference type="NCBI Taxonomy" id="41462"/>
    <lineage>
        <taxon>Eukaryota</taxon>
        <taxon>Viridiplantae</taxon>
        <taxon>Chlorophyta</taxon>
        <taxon>core chlorophytes</taxon>
        <taxon>Trebouxiophyceae</taxon>
        <taxon>Trebouxiales</taxon>
        <taxon>Trebouxiaceae</taxon>
        <taxon>Myrmecia</taxon>
    </lineage>
</organism>
<dbReference type="Proteomes" id="UP001489004">
    <property type="component" value="Unassembled WGS sequence"/>
</dbReference>
<reference evidence="1 2" key="1">
    <citation type="journal article" date="2024" name="Nat. Commun.">
        <title>Phylogenomics reveals the evolutionary origins of lichenization in chlorophyte algae.</title>
        <authorList>
            <person name="Puginier C."/>
            <person name="Libourel C."/>
            <person name="Otte J."/>
            <person name="Skaloud P."/>
            <person name="Haon M."/>
            <person name="Grisel S."/>
            <person name="Petersen M."/>
            <person name="Berrin J.G."/>
            <person name="Delaux P.M."/>
            <person name="Dal Grande F."/>
            <person name="Keller J."/>
        </authorList>
    </citation>
    <scope>NUCLEOTIDE SEQUENCE [LARGE SCALE GENOMIC DNA]</scope>
    <source>
        <strain evidence="1 2">SAG 2043</strain>
    </source>
</reference>
<dbReference type="AlphaFoldDB" id="A0AAW1PXN4"/>
<protein>
    <submittedName>
        <fullName evidence="1">Uncharacterized protein</fullName>
    </submittedName>
</protein>
<evidence type="ECO:0000313" key="2">
    <source>
        <dbReference type="Proteomes" id="UP001489004"/>
    </source>
</evidence>
<accession>A0AAW1PXN4</accession>
<gene>
    <name evidence="1" type="ORF">WJX72_004278</name>
</gene>
<name>A0AAW1PXN4_9CHLO</name>
<dbReference type="EMBL" id="JALJOR010000008">
    <property type="protein sequence ID" value="KAK9812817.1"/>
    <property type="molecule type" value="Genomic_DNA"/>
</dbReference>
<proteinExistence type="predicted"/>